<dbReference type="Proteomes" id="UP001066276">
    <property type="component" value="Chromosome 5"/>
</dbReference>
<dbReference type="AlphaFoldDB" id="A0AAV7RZG2"/>
<protein>
    <submittedName>
        <fullName evidence="1">Uncharacterized protein</fullName>
    </submittedName>
</protein>
<comment type="caution">
    <text evidence="1">The sequence shown here is derived from an EMBL/GenBank/DDBJ whole genome shotgun (WGS) entry which is preliminary data.</text>
</comment>
<reference evidence="1" key="1">
    <citation type="journal article" date="2022" name="bioRxiv">
        <title>Sequencing and chromosome-scale assembly of the giantPleurodeles waltlgenome.</title>
        <authorList>
            <person name="Brown T."/>
            <person name="Elewa A."/>
            <person name="Iarovenko S."/>
            <person name="Subramanian E."/>
            <person name="Araus A.J."/>
            <person name="Petzold A."/>
            <person name="Susuki M."/>
            <person name="Suzuki K.-i.T."/>
            <person name="Hayashi T."/>
            <person name="Toyoda A."/>
            <person name="Oliveira C."/>
            <person name="Osipova E."/>
            <person name="Leigh N.D."/>
            <person name="Simon A."/>
            <person name="Yun M.H."/>
        </authorList>
    </citation>
    <scope>NUCLEOTIDE SEQUENCE</scope>
    <source>
        <strain evidence="1">20211129_DDA</strain>
        <tissue evidence="1">Liver</tissue>
    </source>
</reference>
<proteinExistence type="predicted"/>
<evidence type="ECO:0000313" key="2">
    <source>
        <dbReference type="Proteomes" id="UP001066276"/>
    </source>
</evidence>
<keyword evidence="2" id="KW-1185">Reference proteome</keyword>
<gene>
    <name evidence="1" type="ORF">NDU88_010496</name>
</gene>
<organism evidence="1 2">
    <name type="scientific">Pleurodeles waltl</name>
    <name type="common">Iberian ribbed newt</name>
    <dbReference type="NCBI Taxonomy" id="8319"/>
    <lineage>
        <taxon>Eukaryota</taxon>
        <taxon>Metazoa</taxon>
        <taxon>Chordata</taxon>
        <taxon>Craniata</taxon>
        <taxon>Vertebrata</taxon>
        <taxon>Euteleostomi</taxon>
        <taxon>Amphibia</taxon>
        <taxon>Batrachia</taxon>
        <taxon>Caudata</taxon>
        <taxon>Salamandroidea</taxon>
        <taxon>Salamandridae</taxon>
        <taxon>Pleurodelinae</taxon>
        <taxon>Pleurodeles</taxon>
    </lineage>
</organism>
<accession>A0AAV7RZG2</accession>
<evidence type="ECO:0000313" key="1">
    <source>
        <dbReference type="EMBL" id="KAJ1157797.1"/>
    </source>
</evidence>
<name>A0AAV7RZG2_PLEWA</name>
<dbReference type="EMBL" id="JANPWB010000009">
    <property type="protein sequence ID" value="KAJ1157797.1"/>
    <property type="molecule type" value="Genomic_DNA"/>
</dbReference>
<sequence>MPEASPRLGFSAEKKVAVRLAMAGPGSAPLISVAEEEARAADSCFHVEEDGCQKFALCMSSSGSIPSGDSFHTLLYARRDMQPAFVRLAWGLALATYN</sequence>